<reference evidence="1 2" key="1">
    <citation type="submission" date="2012-06" db="EMBL/GenBank/DDBJ databases">
        <title>Finished plasmid 7 of genome of Microcoleus sp. PCC 7113.</title>
        <authorList>
            <consortium name="US DOE Joint Genome Institute"/>
            <person name="Gugger M."/>
            <person name="Coursin T."/>
            <person name="Rippka R."/>
            <person name="Tandeau De Marsac N."/>
            <person name="Huntemann M."/>
            <person name="Wei C.-L."/>
            <person name="Han J."/>
            <person name="Detter J.C."/>
            <person name="Han C."/>
            <person name="Tapia R."/>
            <person name="Chen A."/>
            <person name="Kyrpides N."/>
            <person name="Mavromatis K."/>
            <person name="Markowitz V."/>
            <person name="Szeto E."/>
            <person name="Ivanova N."/>
            <person name="Pagani I."/>
            <person name="Pati A."/>
            <person name="Goodwin L."/>
            <person name="Nordberg H.P."/>
            <person name="Cantor M.N."/>
            <person name="Hua S.X."/>
            <person name="Woyke T."/>
            <person name="Kerfeld C.A."/>
        </authorList>
    </citation>
    <scope>NUCLEOTIDE SEQUENCE [LARGE SCALE GENOMIC DNA]</scope>
    <source>
        <strain evidence="1 2">PCC 7113</strain>
        <plasmid evidence="1 2">pMIC7113.07</plasmid>
    </source>
</reference>
<sequence length="111" mass="12781">MSSTLQGVSSLSREDEETAAFQNWLWGRMSPQDFAIIWSPVSYSEIGLLCGVSTSTVQHWLCAPTAKTHRIPGDRPQRLLALIDWWLRTFNLTPQQLLAQFDQYLRQRSLE</sequence>
<accession>K9WPN6</accession>
<organism evidence="1 2">
    <name type="scientific">Allocoleopsis franciscana PCC 7113</name>
    <dbReference type="NCBI Taxonomy" id="1173027"/>
    <lineage>
        <taxon>Bacteria</taxon>
        <taxon>Bacillati</taxon>
        <taxon>Cyanobacteriota</taxon>
        <taxon>Cyanophyceae</taxon>
        <taxon>Coleofasciculales</taxon>
        <taxon>Coleofasciculaceae</taxon>
        <taxon>Allocoleopsis</taxon>
        <taxon>Allocoleopsis franciscana</taxon>
    </lineage>
</organism>
<evidence type="ECO:0008006" key="3">
    <source>
        <dbReference type="Google" id="ProtNLM"/>
    </source>
</evidence>
<dbReference type="EMBL" id="CP003637">
    <property type="protein sequence ID" value="AFZ22355.1"/>
    <property type="molecule type" value="Genomic_DNA"/>
</dbReference>
<keyword evidence="1" id="KW-0614">Plasmid</keyword>
<dbReference type="Proteomes" id="UP000010471">
    <property type="component" value="Plasmid pMIC7113.07"/>
</dbReference>
<keyword evidence="2" id="KW-1185">Reference proteome</keyword>
<geneLocation type="plasmid" evidence="1 2">
    <name>pMIC7113.07</name>
</geneLocation>
<proteinExistence type="predicted"/>
<dbReference type="AlphaFoldDB" id="K9WPN6"/>
<dbReference type="HOGENOM" id="CLU_2288314_0_0_3"/>
<name>K9WPN6_9CYAN</name>
<dbReference type="KEGG" id="mic:Mic7113_6796"/>
<gene>
    <name evidence="1" type="ORF">Mic7113_6796</name>
</gene>
<protein>
    <recommendedName>
        <fullName evidence="3">Helix-turn-helix domain-containing protein</fullName>
    </recommendedName>
</protein>
<evidence type="ECO:0000313" key="1">
    <source>
        <dbReference type="EMBL" id="AFZ22355.1"/>
    </source>
</evidence>
<evidence type="ECO:0000313" key="2">
    <source>
        <dbReference type="Proteomes" id="UP000010471"/>
    </source>
</evidence>